<feature type="compositionally biased region" description="Basic and acidic residues" evidence="1">
    <location>
        <begin position="74"/>
        <end position="88"/>
    </location>
</feature>
<name>L1JCY4_GUITC</name>
<gene>
    <name evidence="2" type="ORF">GUITHDRAFT_107591</name>
</gene>
<dbReference type="RefSeq" id="XP_005833368.1">
    <property type="nucleotide sequence ID" value="XM_005833311.1"/>
</dbReference>
<dbReference type="PaxDb" id="55529-EKX46388"/>
<feature type="region of interest" description="Disordered" evidence="1">
    <location>
        <begin position="56"/>
        <end position="143"/>
    </location>
</feature>
<organism evidence="2">
    <name type="scientific">Guillardia theta (strain CCMP2712)</name>
    <name type="common">Cryptophyte</name>
    <dbReference type="NCBI Taxonomy" id="905079"/>
    <lineage>
        <taxon>Eukaryota</taxon>
        <taxon>Cryptophyceae</taxon>
        <taxon>Pyrenomonadales</taxon>
        <taxon>Geminigeraceae</taxon>
        <taxon>Guillardia</taxon>
    </lineage>
</organism>
<dbReference type="EnsemblProtists" id="EKX46388">
    <property type="protein sequence ID" value="EKX46388"/>
    <property type="gene ID" value="GUITHDRAFT_107591"/>
</dbReference>
<proteinExistence type="predicted"/>
<reference evidence="4" key="2">
    <citation type="submission" date="2012-11" db="EMBL/GenBank/DDBJ databases">
        <authorList>
            <person name="Kuo A."/>
            <person name="Curtis B.A."/>
            <person name="Tanifuji G."/>
            <person name="Burki F."/>
            <person name="Gruber A."/>
            <person name="Irimia M."/>
            <person name="Maruyama S."/>
            <person name="Arias M.C."/>
            <person name="Ball S.G."/>
            <person name="Gile G.H."/>
            <person name="Hirakawa Y."/>
            <person name="Hopkins J.F."/>
            <person name="Rensing S.A."/>
            <person name="Schmutz J."/>
            <person name="Symeonidi A."/>
            <person name="Elias M."/>
            <person name="Eveleigh R.J."/>
            <person name="Herman E.K."/>
            <person name="Klute M.J."/>
            <person name="Nakayama T."/>
            <person name="Obornik M."/>
            <person name="Reyes-Prieto A."/>
            <person name="Armbrust E.V."/>
            <person name="Aves S.J."/>
            <person name="Beiko R.G."/>
            <person name="Coutinho P."/>
            <person name="Dacks J.B."/>
            <person name="Durnford D.G."/>
            <person name="Fast N.M."/>
            <person name="Green B.R."/>
            <person name="Grisdale C."/>
            <person name="Hempe F."/>
            <person name="Henrissat B."/>
            <person name="Hoppner M.P."/>
            <person name="Ishida K.-I."/>
            <person name="Kim E."/>
            <person name="Koreny L."/>
            <person name="Kroth P.G."/>
            <person name="Liu Y."/>
            <person name="Malik S.-B."/>
            <person name="Maier U.G."/>
            <person name="McRose D."/>
            <person name="Mock T."/>
            <person name="Neilson J.A."/>
            <person name="Onodera N.T."/>
            <person name="Poole A.M."/>
            <person name="Pritham E.J."/>
            <person name="Richards T.A."/>
            <person name="Rocap G."/>
            <person name="Roy S.W."/>
            <person name="Sarai C."/>
            <person name="Schaack S."/>
            <person name="Shirato S."/>
            <person name="Slamovits C.H."/>
            <person name="Spencer D.F."/>
            <person name="Suzuki S."/>
            <person name="Worden A.Z."/>
            <person name="Zauner S."/>
            <person name="Barry K."/>
            <person name="Bell C."/>
            <person name="Bharti A.K."/>
            <person name="Crow J.A."/>
            <person name="Grimwood J."/>
            <person name="Kramer R."/>
            <person name="Lindquist E."/>
            <person name="Lucas S."/>
            <person name="Salamov A."/>
            <person name="McFadden G.I."/>
            <person name="Lane C.E."/>
            <person name="Keeling P.J."/>
            <person name="Gray M.W."/>
            <person name="Grigoriev I.V."/>
            <person name="Archibald J.M."/>
        </authorList>
    </citation>
    <scope>NUCLEOTIDE SEQUENCE</scope>
    <source>
        <strain evidence="4">CCMP2712</strain>
    </source>
</reference>
<evidence type="ECO:0000313" key="4">
    <source>
        <dbReference type="Proteomes" id="UP000011087"/>
    </source>
</evidence>
<dbReference type="HOGENOM" id="CLU_529421_0_0_1"/>
<evidence type="ECO:0000256" key="1">
    <source>
        <dbReference type="SAM" id="MobiDB-lite"/>
    </source>
</evidence>
<dbReference type="AlphaFoldDB" id="L1JCY4"/>
<sequence length="515" mass="58553">MRTQLLAVTALLACGVIALITTRTESLKALYDLALLPAAWQAKQLTLAEHLVGVTGDTATPKASPSKMRHKPLKDREIVSSVEQHGKGVDLMGGLRDSMKPGAPDEGNSSGKRPLSALSSQPVPSHENSTSPTISNSENISNPQNVSYSEKIATSQISASSENISDYRDIPHSQNVSESRNISHFKNASLSLFNASNGTRPTLDGMRRNDSRSAKARRMRTRQKKRSIPHIFFHIFNNVLHSGEYIWSSMFASFLKGNTVFLLTDSQTARSHQRHQYVHFVDMNAIMDAEPKVKSKLEEFRGVYKPWGSSEPYERQNSERFFFMYALMLQRDWTDVFYTDSDVLLLTRLNDLKIYRHCDSALSLPATPFHKNFSTLDWVAWAGTGLLSRPILYDYMNFAITIYKYPKGVELLTMKKEKAPYVCDMTLWYLYVSQADRKLGREWGVPSLDCWKSDEHQARRLCDIKEYGFDHRHGHREAGFRFKAFPALRAQQLRRSQGGEQEWSDLKSIHFQGGK</sequence>
<protein>
    <recommendedName>
        <fullName evidence="5">Nucleotide-diphospho-sugar transferase domain-containing protein</fullName>
    </recommendedName>
</protein>
<reference evidence="2 4" key="1">
    <citation type="journal article" date="2012" name="Nature">
        <title>Algal genomes reveal evolutionary mosaicism and the fate of nucleomorphs.</title>
        <authorList>
            <consortium name="DOE Joint Genome Institute"/>
            <person name="Curtis B.A."/>
            <person name="Tanifuji G."/>
            <person name="Burki F."/>
            <person name="Gruber A."/>
            <person name="Irimia M."/>
            <person name="Maruyama S."/>
            <person name="Arias M.C."/>
            <person name="Ball S.G."/>
            <person name="Gile G.H."/>
            <person name="Hirakawa Y."/>
            <person name="Hopkins J.F."/>
            <person name="Kuo A."/>
            <person name="Rensing S.A."/>
            <person name="Schmutz J."/>
            <person name="Symeonidi A."/>
            <person name="Elias M."/>
            <person name="Eveleigh R.J."/>
            <person name="Herman E.K."/>
            <person name="Klute M.J."/>
            <person name="Nakayama T."/>
            <person name="Obornik M."/>
            <person name="Reyes-Prieto A."/>
            <person name="Armbrust E.V."/>
            <person name="Aves S.J."/>
            <person name="Beiko R.G."/>
            <person name="Coutinho P."/>
            <person name="Dacks J.B."/>
            <person name="Durnford D.G."/>
            <person name="Fast N.M."/>
            <person name="Green B.R."/>
            <person name="Grisdale C.J."/>
            <person name="Hempel F."/>
            <person name="Henrissat B."/>
            <person name="Hoppner M.P."/>
            <person name="Ishida K."/>
            <person name="Kim E."/>
            <person name="Koreny L."/>
            <person name="Kroth P.G."/>
            <person name="Liu Y."/>
            <person name="Malik S.B."/>
            <person name="Maier U.G."/>
            <person name="McRose D."/>
            <person name="Mock T."/>
            <person name="Neilson J.A."/>
            <person name="Onodera N.T."/>
            <person name="Poole A.M."/>
            <person name="Pritham E.J."/>
            <person name="Richards T.A."/>
            <person name="Rocap G."/>
            <person name="Roy S.W."/>
            <person name="Sarai C."/>
            <person name="Schaack S."/>
            <person name="Shirato S."/>
            <person name="Slamovits C.H."/>
            <person name="Spencer D.F."/>
            <person name="Suzuki S."/>
            <person name="Worden A.Z."/>
            <person name="Zauner S."/>
            <person name="Barry K."/>
            <person name="Bell C."/>
            <person name="Bharti A.K."/>
            <person name="Crow J.A."/>
            <person name="Grimwood J."/>
            <person name="Kramer R."/>
            <person name="Lindquist E."/>
            <person name="Lucas S."/>
            <person name="Salamov A."/>
            <person name="McFadden G.I."/>
            <person name="Lane C.E."/>
            <person name="Keeling P.J."/>
            <person name="Gray M.W."/>
            <person name="Grigoriev I.V."/>
            <person name="Archibald J.M."/>
        </authorList>
    </citation>
    <scope>NUCLEOTIDE SEQUENCE</scope>
    <source>
        <strain evidence="2 4">CCMP2712</strain>
    </source>
</reference>
<evidence type="ECO:0008006" key="5">
    <source>
        <dbReference type="Google" id="ProtNLM"/>
    </source>
</evidence>
<dbReference type="KEGG" id="gtt:GUITHDRAFT_107591"/>
<keyword evidence="4" id="KW-1185">Reference proteome</keyword>
<evidence type="ECO:0000313" key="3">
    <source>
        <dbReference type="EnsemblProtists" id="EKX46388"/>
    </source>
</evidence>
<reference evidence="3" key="3">
    <citation type="submission" date="2015-06" db="UniProtKB">
        <authorList>
            <consortium name="EnsemblProtists"/>
        </authorList>
    </citation>
    <scope>IDENTIFICATION</scope>
</reference>
<feature type="region of interest" description="Disordered" evidence="1">
    <location>
        <begin position="196"/>
        <end position="216"/>
    </location>
</feature>
<dbReference type="Proteomes" id="UP000011087">
    <property type="component" value="Unassembled WGS sequence"/>
</dbReference>
<dbReference type="GeneID" id="17303114"/>
<accession>L1JCY4</accession>
<evidence type="ECO:0000313" key="2">
    <source>
        <dbReference type="EMBL" id="EKX46388.1"/>
    </source>
</evidence>
<feature type="compositionally biased region" description="Polar residues" evidence="1">
    <location>
        <begin position="107"/>
        <end position="143"/>
    </location>
</feature>
<dbReference type="EMBL" id="JH992994">
    <property type="protein sequence ID" value="EKX46388.1"/>
    <property type="molecule type" value="Genomic_DNA"/>
</dbReference>